<dbReference type="PANTHER" id="PTHR43736:SF4">
    <property type="entry name" value="SLR1690 PROTEIN"/>
    <property type="match status" value="1"/>
</dbReference>
<dbReference type="SUPFAM" id="SSF46785">
    <property type="entry name" value="Winged helix' DNA-binding domain"/>
    <property type="match status" value="1"/>
</dbReference>
<dbReference type="InterPro" id="IPR036388">
    <property type="entry name" value="WH-like_DNA-bd_sf"/>
</dbReference>
<reference evidence="2 3" key="1">
    <citation type="journal article" date="2019" name="Int. J. Syst. Evol. Microbiol.">
        <title>The Global Catalogue of Microorganisms (GCM) 10K type strain sequencing project: providing services to taxonomists for standard genome sequencing and annotation.</title>
        <authorList>
            <consortium name="The Broad Institute Genomics Platform"/>
            <consortium name="The Broad Institute Genome Sequencing Center for Infectious Disease"/>
            <person name="Wu L."/>
            <person name="Ma J."/>
        </authorList>
    </citation>
    <scope>NUCLEOTIDE SEQUENCE [LARGE SCALE GENOMIC DNA]</scope>
    <source>
        <strain evidence="2 3">JCM 16001</strain>
    </source>
</reference>
<dbReference type="SUPFAM" id="SSF55811">
    <property type="entry name" value="Nudix"/>
    <property type="match status" value="1"/>
</dbReference>
<dbReference type="Proteomes" id="UP001499851">
    <property type="component" value="Unassembled WGS sequence"/>
</dbReference>
<proteinExistence type="predicted"/>
<dbReference type="Pfam" id="PF21906">
    <property type="entry name" value="WHD_NrtR"/>
    <property type="match status" value="1"/>
</dbReference>
<dbReference type="InterPro" id="IPR036390">
    <property type="entry name" value="WH_DNA-bd_sf"/>
</dbReference>
<sequence>MRDLIPLVQLTADVVILTVRQELEVLLVRRGKPPFEGMLAIPGGYMEPGENLWQTAVRELQEETSLDGMAHHLELVGIYTDPDRDPRGQVASGAWVAMIPDPPVARPGGDAAATQWLPVEQALESALAFDHRVILHDAVERARRSLDQSTAAVSFCRKEFTVSELRRVYETVWGGKLDPGNFHRKVTRIEGFIERTGRTTTRDGGRPAALYTAGARKWLPPSIPRPEMSA</sequence>
<protein>
    <submittedName>
        <fullName evidence="2">NUDIX hydrolase</fullName>
    </submittedName>
</protein>
<feature type="domain" description="Nudix hydrolase" evidence="1">
    <location>
        <begin position="9"/>
        <end position="139"/>
    </location>
</feature>
<dbReference type="Pfam" id="PF00293">
    <property type="entry name" value="NUDIX"/>
    <property type="match status" value="1"/>
</dbReference>
<keyword evidence="2" id="KW-0378">Hydrolase</keyword>
<evidence type="ECO:0000313" key="3">
    <source>
        <dbReference type="Proteomes" id="UP001499851"/>
    </source>
</evidence>
<dbReference type="GO" id="GO:0016787">
    <property type="term" value="F:hydrolase activity"/>
    <property type="evidence" value="ECO:0007669"/>
    <property type="project" value="UniProtKB-KW"/>
</dbReference>
<accession>A0ABN2GU45</accession>
<comment type="caution">
    <text evidence="2">The sequence shown here is derived from an EMBL/GenBank/DDBJ whole genome shotgun (WGS) entry which is preliminary data.</text>
</comment>
<dbReference type="CDD" id="cd18873">
    <property type="entry name" value="NUDIX_NadM_like"/>
    <property type="match status" value="1"/>
</dbReference>
<name>A0ABN2GU45_9ACTN</name>
<dbReference type="InterPro" id="IPR000086">
    <property type="entry name" value="NUDIX_hydrolase_dom"/>
</dbReference>
<evidence type="ECO:0000313" key="2">
    <source>
        <dbReference type="EMBL" id="GAA1676846.1"/>
    </source>
</evidence>
<dbReference type="RefSeq" id="WP_344486579.1">
    <property type="nucleotide sequence ID" value="NZ_BAAAQF010000007.1"/>
</dbReference>
<keyword evidence="3" id="KW-1185">Reference proteome</keyword>
<dbReference type="Gene3D" id="3.90.79.10">
    <property type="entry name" value="Nucleoside Triphosphate Pyrophosphohydrolase"/>
    <property type="match status" value="1"/>
</dbReference>
<gene>
    <name evidence="2" type="ORF">GCM10009830_24500</name>
</gene>
<dbReference type="Gene3D" id="1.10.10.10">
    <property type="entry name" value="Winged helix-like DNA-binding domain superfamily/Winged helix DNA-binding domain"/>
    <property type="match status" value="1"/>
</dbReference>
<dbReference type="PROSITE" id="PS51462">
    <property type="entry name" value="NUDIX"/>
    <property type="match status" value="1"/>
</dbReference>
<dbReference type="InterPro" id="IPR015797">
    <property type="entry name" value="NUDIX_hydrolase-like_dom_sf"/>
</dbReference>
<dbReference type="EMBL" id="BAAAQF010000007">
    <property type="protein sequence ID" value="GAA1676846.1"/>
    <property type="molecule type" value="Genomic_DNA"/>
</dbReference>
<evidence type="ECO:0000259" key="1">
    <source>
        <dbReference type="PROSITE" id="PS51462"/>
    </source>
</evidence>
<dbReference type="InterPro" id="IPR054105">
    <property type="entry name" value="WHD_NrtR"/>
</dbReference>
<organism evidence="2 3">
    <name type="scientific">Glycomyces endophyticus</name>
    <dbReference type="NCBI Taxonomy" id="480996"/>
    <lineage>
        <taxon>Bacteria</taxon>
        <taxon>Bacillati</taxon>
        <taxon>Actinomycetota</taxon>
        <taxon>Actinomycetes</taxon>
        <taxon>Glycomycetales</taxon>
        <taxon>Glycomycetaceae</taxon>
        <taxon>Glycomyces</taxon>
    </lineage>
</organism>
<dbReference type="PANTHER" id="PTHR43736">
    <property type="entry name" value="ADP-RIBOSE PYROPHOSPHATASE"/>
    <property type="match status" value="1"/>
</dbReference>